<feature type="transmembrane region" description="Helical" evidence="1">
    <location>
        <begin position="149"/>
        <end position="169"/>
    </location>
</feature>
<feature type="transmembrane region" description="Helical" evidence="1">
    <location>
        <begin position="221"/>
        <end position="239"/>
    </location>
</feature>
<dbReference type="EMBL" id="BAAADJ010000010">
    <property type="protein sequence ID" value="GAA0321741.1"/>
    <property type="molecule type" value="Genomic_DNA"/>
</dbReference>
<sequence length="355" mass="39845">MEKEEMLRQMSTRLKGIPEEEQDELIQMYRDLFQVANENGKKDDDVIHALTSSHSKQIVMEGVFQMKKYSAGIRIGVSILLTFVIMAVVIGVLAALGRMDDLFSNYPFMMMMAFVLAIPATILPLVMFKMWDQKNPWKIGWHFKKKDMIFSVVAVLLSFTCVISFILILDGMDRIEAGMLSFNQVKFSIFLIACIGYFFAALKEEVLVRAYFMSNLSKLGMVKMILISSILFTCLHFPTGGIDPFRMGSWFVGGLVFAYIYLKSGSVVVATVVHAVHNLVNDMAIHGAEGVAIFTLNQTVSLSDKLFYEVALGLILVVLTYGFYGKNGVFTPAQNLIELWGHKPKEKNDAFQTAG</sequence>
<feature type="transmembrane region" description="Helical" evidence="1">
    <location>
        <begin position="245"/>
        <end position="262"/>
    </location>
</feature>
<dbReference type="Pfam" id="PF02517">
    <property type="entry name" value="Rce1-like"/>
    <property type="match status" value="1"/>
</dbReference>
<gene>
    <name evidence="3" type="ORF">GCM10008967_10300</name>
</gene>
<feature type="domain" description="CAAX prenyl protease 2/Lysostaphin resistance protein A-like" evidence="2">
    <location>
        <begin position="189"/>
        <end position="280"/>
    </location>
</feature>
<evidence type="ECO:0000313" key="3">
    <source>
        <dbReference type="EMBL" id="GAA0321741.1"/>
    </source>
</evidence>
<evidence type="ECO:0000259" key="2">
    <source>
        <dbReference type="Pfam" id="PF02517"/>
    </source>
</evidence>
<dbReference type="PANTHER" id="PTHR39430">
    <property type="entry name" value="MEMBRANE-ASSOCIATED PROTEASE-RELATED"/>
    <property type="match status" value="1"/>
</dbReference>
<keyword evidence="1" id="KW-0812">Transmembrane</keyword>
<evidence type="ECO:0000256" key="1">
    <source>
        <dbReference type="SAM" id="Phobius"/>
    </source>
</evidence>
<keyword evidence="1" id="KW-0472">Membrane</keyword>
<organism evidence="3 4">
    <name type="scientific">Bacillus carboniphilus</name>
    <dbReference type="NCBI Taxonomy" id="86663"/>
    <lineage>
        <taxon>Bacteria</taxon>
        <taxon>Bacillati</taxon>
        <taxon>Bacillota</taxon>
        <taxon>Bacilli</taxon>
        <taxon>Bacillales</taxon>
        <taxon>Bacillaceae</taxon>
        <taxon>Bacillus</taxon>
    </lineage>
</organism>
<feature type="transmembrane region" description="Helical" evidence="1">
    <location>
        <begin position="181"/>
        <end position="200"/>
    </location>
</feature>
<dbReference type="RefSeq" id="WP_343796967.1">
    <property type="nucleotide sequence ID" value="NZ_BAAADJ010000010.1"/>
</dbReference>
<feature type="transmembrane region" description="Helical" evidence="1">
    <location>
        <begin position="306"/>
        <end position="324"/>
    </location>
</feature>
<protein>
    <recommendedName>
        <fullName evidence="2">CAAX prenyl protease 2/Lysostaphin resistance protein A-like domain-containing protein</fullName>
    </recommendedName>
</protein>
<accession>A0ABN0W0B6</accession>
<keyword evidence="1" id="KW-1133">Transmembrane helix</keyword>
<dbReference type="InterPro" id="IPR003675">
    <property type="entry name" value="Rce1/LyrA-like_dom"/>
</dbReference>
<reference evidence="3 4" key="1">
    <citation type="journal article" date="2019" name="Int. J. Syst. Evol. Microbiol.">
        <title>The Global Catalogue of Microorganisms (GCM) 10K type strain sequencing project: providing services to taxonomists for standard genome sequencing and annotation.</title>
        <authorList>
            <consortium name="The Broad Institute Genomics Platform"/>
            <consortium name="The Broad Institute Genome Sequencing Center for Infectious Disease"/>
            <person name="Wu L."/>
            <person name="Ma J."/>
        </authorList>
    </citation>
    <scope>NUCLEOTIDE SEQUENCE [LARGE SCALE GENOMIC DNA]</scope>
    <source>
        <strain evidence="3 4">JCM 9731</strain>
    </source>
</reference>
<feature type="transmembrane region" description="Helical" evidence="1">
    <location>
        <begin position="75"/>
        <end position="96"/>
    </location>
</feature>
<dbReference type="PANTHER" id="PTHR39430:SF1">
    <property type="entry name" value="PROTEASE"/>
    <property type="match status" value="1"/>
</dbReference>
<proteinExistence type="predicted"/>
<name>A0ABN0W0B6_9BACI</name>
<feature type="transmembrane region" description="Helical" evidence="1">
    <location>
        <begin position="108"/>
        <end position="128"/>
    </location>
</feature>
<comment type="caution">
    <text evidence="3">The sequence shown here is derived from an EMBL/GenBank/DDBJ whole genome shotgun (WGS) entry which is preliminary data.</text>
</comment>
<keyword evidence="4" id="KW-1185">Reference proteome</keyword>
<dbReference type="Proteomes" id="UP001500782">
    <property type="component" value="Unassembled WGS sequence"/>
</dbReference>
<evidence type="ECO:0000313" key="4">
    <source>
        <dbReference type="Proteomes" id="UP001500782"/>
    </source>
</evidence>